<keyword evidence="3" id="KW-1185">Reference proteome</keyword>
<keyword evidence="1" id="KW-0812">Transmembrane</keyword>
<sequence>MPVPLILTMQIQGFMAAAIAADTKVIMAVRLIIIPLIIIPADMAAIIGIMAIMEIEAGIIAGDSRINLTESALTEAIDRSIRAIADIIGIEYLSDPASLWPDTH</sequence>
<protein>
    <submittedName>
        <fullName evidence="2">Uncharacterized protein</fullName>
    </submittedName>
</protein>
<reference evidence="2 3" key="1">
    <citation type="submission" date="2020-02" db="EMBL/GenBank/DDBJ databases">
        <authorList>
            <person name="Hogendoorn C."/>
        </authorList>
    </citation>
    <scope>NUCLEOTIDE SEQUENCE [LARGE SCALE GENOMIC DNA]</scope>
    <source>
        <strain evidence="2">METHB21</strain>
    </source>
</reference>
<dbReference type="Proteomes" id="UP000494216">
    <property type="component" value="Unassembled WGS sequence"/>
</dbReference>
<evidence type="ECO:0000313" key="3">
    <source>
        <dbReference type="Proteomes" id="UP000494216"/>
    </source>
</evidence>
<accession>A0A8S0Y6A2</accession>
<keyword evidence="1" id="KW-1133">Transmembrane helix</keyword>
<gene>
    <name evidence="2" type="ORF">METHB2_30057</name>
</gene>
<dbReference type="EMBL" id="CADCXN010000058">
    <property type="protein sequence ID" value="CAA9890853.1"/>
    <property type="molecule type" value="Genomic_DNA"/>
</dbReference>
<keyword evidence="1" id="KW-0472">Membrane</keyword>
<organism evidence="2 3">
    <name type="scientific">Candidatus Methylobacter favarea</name>
    <dbReference type="NCBI Taxonomy" id="2707345"/>
    <lineage>
        <taxon>Bacteria</taxon>
        <taxon>Pseudomonadati</taxon>
        <taxon>Pseudomonadota</taxon>
        <taxon>Gammaproteobacteria</taxon>
        <taxon>Methylococcales</taxon>
        <taxon>Methylococcaceae</taxon>
        <taxon>Methylobacter</taxon>
    </lineage>
</organism>
<evidence type="ECO:0000256" key="1">
    <source>
        <dbReference type="SAM" id="Phobius"/>
    </source>
</evidence>
<name>A0A8S0Y6A2_9GAMM</name>
<dbReference type="AlphaFoldDB" id="A0A8S0Y6A2"/>
<evidence type="ECO:0000313" key="2">
    <source>
        <dbReference type="EMBL" id="CAA9890853.1"/>
    </source>
</evidence>
<comment type="caution">
    <text evidence="2">The sequence shown here is derived from an EMBL/GenBank/DDBJ whole genome shotgun (WGS) entry which is preliminary data.</text>
</comment>
<feature type="transmembrane region" description="Helical" evidence="1">
    <location>
        <begin position="30"/>
        <end position="52"/>
    </location>
</feature>
<proteinExistence type="predicted"/>